<feature type="signal peptide" evidence="1">
    <location>
        <begin position="1"/>
        <end position="31"/>
    </location>
</feature>
<evidence type="ECO:0000256" key="1">
    <source>
        <dbReference type="SAM" id="SignalP"/>
    </source>
</evidence>
<reference evidence="2 3" key="1">
    <citation type="submission" date="2018-03" db="EMBL/GenBank/DDBJ databases">
        <title>Genomic Encyclopedia of Archaeal and Bacterial Type Strains, Phase II (KMG-II): from individual species to whole genera.</title>
        <authorList>
            <person name="Goeker M."/>
        </authorList>
    </citation>
    <scope>NUCLEOTIDE SEQUENCE [LARGE SCALE GENOMIC DNA]</scope>
    <source>
        <strain evidence="2 3">DSM 44946</strain>
    </source>
</reference>
<comment type="caution">
    <text evidence="2">The sequence shown here is derived from an EMBL/GenBank/DDBJ whole genome shotgun (WGS) entry which is preliminary data.</text>
</comment>
<organism evidence="2 3">
    <name type="scientific">Planifilum fimeticola</name>
    <dbReference type="NCBI Taxonomy" id="201975"/>
    <lineage>
        <taxon>Bacteria</taxon>
        <taxon>Bacillati</taxon>
        <taxon>Bacillota</taxon>
        <taxon>Bacilli</taxon>
        <taxon>Bacillales</taxon>
        <taxon>Thermoactinomycetaceae</taxon>
        <taxon>Planifilum</taxon>
    </lineage>
</organism>
<protein>
    <submittedName>
        <fullName evidence="2">Uncharacterized protein</fullName>
    </submittedName>
</protein>
<dbReference type="EMBL" id="PVNE01000001">
    <property type="protein sequence ID" value="PRX42549.1"/>
    <property type="molecule type" value="Genomic_DNA"/>
</dbReference>
<feature type="chain" id="PRO_5015578914" evidence="1">
    <location>
        <begin position="32"/>
        <end position="152"/>
    </location>
</feature>
<keyword evidence="3" id="KW-1185">Reference proteome</keyword>
<accession>A0A2T0LJ51</accession>
<sequence length="152" mass="17006">MSGAISSRRRILACSLVLLVAALGFGGNAEAEVPPRVSKVEVYRVHSGHARPIPVTRLIHVEVERVLEGIQQMTGTSFPQMPAEYFLFRFPTPVVLSDSPVGYPIREIAVTAPQSAWDPPRLLIRNGRNHWVEYRTDRPLTVLLDQLKERGL</sequence>
<dbReference type="OrthoDB" id="2988673at2"/>
<gene>
    <name evidence="2" type="ORF">CLV97_10137</name>
</gene>
<evidence type="ECO:0000313" key="3">
    <source>
        <dbReference type="Proteomes" id="UP000237797"/>
    </source>
</evidence>
<dbReference type="RefSeq" id="WP_146130368.1">
    <property type="nucleotide sequence ID" value="NZ_PVNE01000001.1"/>
</dbReference>
<name>A0A2T0LJ51_9BACL</name>
<proteinExistence type="predicted"/>
<dbReference type="AlphaFoldDB" id="A0A2T0LJ51"/>
<dbReference type="Proteomes" id="UP000237797">
    <property type="component" value="Unassembled WGS sequence"/>
</dbReference>
<keyword evidence="1" id="KW-0732">Signal</keyword>
<evidence type="ECO:0000313" key="2">
    <source>
        <dbReference type="EMBL" id="PRX42549.1"/>
    </source>
</evidence>